<protein>
    <recommendedName>
        <fullName evidence="3">Molybdopterin converting factor</fullName>
    </recommendedName>
</protein>
<organism evidence="1 2">
    <name type="scientific">Stratiformator vulcanicus</name>
    <dbReference type="NCBI Taxonomy" id="2527980"/>
    <lineage>
        <taxon>Bacteria</taxon>
        <taxon>Pseudomonadati</taxon>
        <taxon>Planctomycetota</taxon>
        <taxon>Planctomycetia</taxon>
        <taxon>Planctomycetales</taxon>
        <taxon>Planctomycetaceae</taxon>
        <taxon>Stratiformator</taxon>
    </lineage>
</organism>
<dbReference type="AlphaFoldDB" id="A0A517QZ56"/>
<reference evidence="1 2" key="1">
    <citation type="submission" date="2019-02" db="EMBL/GenBank/DDBJ databases">
        <title>Deep-cultivation of Planctomycetes and their phenomic and genomic characterization uncovers novel biology.</title>
        <authorList>
            <person name="Wiegand S."/>
            <person name="Jogler M."/>
            <person name="Boedeker C."/>
            <person name="Pinto D."/>
            <person name="Vollmers J."/>
            <person name="Rivas-Marin E."/>
            <person name="Kohn T."/>
            <person name="Peeters S.H."/>
            <person name="Heuer A."/>
            <person name="Rast P."/>
            <person name="Oberbeckmann S."/>
            <person name="Bunk B."/>
            <person name="Jeske O."/>
            <person name="Meyerdierks A."/>
            <person name="Storesund J.E."/>
            <person name="Kallscheuer N."/>
            <person name="Luecker S."/>
            <person name="Lage O.M."/>
            <person name="Pohl T."/>
            <person name="Merkel B.J."/>
            <person name="Hornburger P."/>
            <person name="Mueller R.-W."/>
            <person name="Bruemmer F."/>
            <person name="Labrenz M."/>
            <person name="Spormann A.M."/>
            <person name="Op den Camp H."/>
            <person name="Overmann J."/>
            <person name="Amann R."/>
            <person name="Jetten M.S.M."/>
            <person name="Mascher T."/>
            <person name="Medema M.H."/>
            <person name="Devos D.P."/>
            <person name="Kaster A.-K."/>
            <person name="Ovreas L."/>
            <person name="Rohde M."/>
            <person name="Galperin M.Y."/>
            <person name="Jogler C."/>
        </authorList>
    </citation>
    <scope>NUCLEOTIDE SEQUENCE [LARGE SCALE GENOMIC DNA]</scope>
    <source>
        <strain evidence="1 2">Pan189</strain>
    </source>
</reference>
<accession>A0A517QZ56</accession>
<dbReference type="Proteomes" id="UP000317318">
    <property type="component" value="Chromosome"/>
</dbReference>
<evidence type="ECO:0000313" key="1">
    <source>
        <dbReference type="EMBL" id="QDT36888.1"/>
    </source>
</evidence>
<evidence type="ECO:0000313" key="2">
    <source>
        <dbReference type="Proteomes" id="UP000317318"/>
    </source>
</evidence>
<gene>
    <name evidence="1" type="ORF">Pan189_12520</name>
</gene>
<sequence length="76" mass="8273">MKIMLINNDGGGFADWVEVADGTTTSQLFARHIQFGSPKDYLIRVNRLPASSEQELTEGDRVSITPTKIEGAVHAA</sequence>
<evidence type="ECO:0008006" key="3">
    <source>
        <dbReference type="Google" id="ProtNLM"/>
    </source>
</evidence>
<proteinExistence type="predicted"/>
<dbReference type="OrthoDB" id="284768at2"/>
<dbReference type="KEGG" id="svp:Pan189_12520"/>
<keyword evidence="2" id="KW-1185">Reference proteome</keyword>
<dbReference type="RefSeq" id="WP_145363053.1">
    <property type="nucleotide sequence ID" value="NZ_CP036268.1"/>
</dbReference>
<name>A0A517QZ56_9PLAN</name>
<dbReference type="EMBL" id="CP036268">
    <property type="protein sequence ID" value="QDT36888.1"/>
    <property type="molecule type" value="Genomic_DNA"/>
</dbReference>